<keyword evidence="5" id="KW-1185">Reference proteome</keyword>
<dbReference type="PANTHER" id="PTHR42760">
    <property type="entry name" value="SHORT-CHAIN DEHYDROGENASES/REDUCTASES FAMILY MEMBER"/>
    <property type="match status" value="1"/>
</dbReference>
<dbReference type="InterPro" id="IPR020904">
    <property type="entry name" value="Sc_DH/Rdtase_CS"/>
</dbReference>
<dbReference type="AlphaFoldDB" id="A0AA35VW64"/>
<evidence type="ECO:0000256" key="1">
    <source>
        <dbReference type="ARBA" id="ARBA00005194"/>
    </source>
</evidence>
<dbReference type="Pfam" id="PF13561">
    <property type="entry name" value="adh_short_C2"/>
    <property type="match status" value="1"/>
</dbReference>
<gene>
    <name evidence="4" type="ORF">GBAR_LOCUS1593</name>
</gene>
<comment type="caution">
    <text evidence="4">The sequence shown here is derived from an EMBL/GenBank/DDBJ whole genome shotgun (WGS) entry which is preliminary data.</text>
</comment>
<dbReference type="SUPFAM" id="SSF51735">
    <property type="entry name" value="NAD(P)-binding Rossmann-fold domains"/>
    <property type="match status" value="1"/>
</dbReference>
<keyword evidence="3" id="KW-0560">Oxidoreductase</keyword>
<sequence>MAQQTLETFNQIDILVNNAGIAGKTATLPDLDESDWDAVLDVNLKGVFLCCKAVIDHMIERQYGKIVSVASIAGKEGNPTLIPYSASKAGVICLTKALAKEVTEYSINVNCVSPAVIATPILEQVSQSTIDYMVSKIPLGRVGKPEEVAAVVHFLASDDASFVTGQCYDVSGGRATY</sequence>
<dbReference type="InterPro" id="IPR002347">
    <property type="entry name" value="SDR_fam"/>
</dbReference>
<dbReference type="FunFam" id="3.40.50.720:FF:000173">
    <property type="entry name" value="3-oxoacyl-[acyl-carrier protein] reductase"/>
    <property type="match status" value="1"/>
</dbReference>
<reference evidence="4" key="1">
    <citation type="submission" date="2023-03" db="EMBL/GenBank/DDBJ databases">
        <authorList>
            <person name="Steffen K."/>
            <person name="Cardenas P."/>
        </authorList>
    </citation>
    <scope>NUCLEOTIDE SEQUENCE</scope>
</reference>
<protein>
    <submittedName>
        <fullName evidence="4">3-oxoacyl-[acyl-carrier-protein] reductase FabG</fullName>
    </submittedName>
</protein>
<organism evidence="4 5">
    <name type="scientific">Geodia barretti</name>
    <name type="common">Barrett's horny sponge</name>
    <dbReference type="NCBI Taxonomy" id="519541"/>
    <lineage>
        <taxon>Eukaryota</taxon>
        <taxon>Metazoa</taxon>
        <taxon>Porifera</taxon>
        <taxon>Demospongiae</taxon>
        <taxon>Heteroscleromorpha</taxon>
        <taxon>Tetractinellida</taxon>
        <taxon>Astrophorina</taxon>
        <taxon>Geodiidae</taxon>
        <taxon>Geodia</taxon>
    </lineage>
</organism>
<dbReference type="InterPro" id="IPR036291">
    <property type="entry name" value="NAD(P)-bd_dom_sf"/>
</dbReference>
<evidence type="ECO:0000256" key="2">
    <source>
        <dbReference type="ARBA" id="ARBA00006484"/>
    </source>
</evidence>
<comment type="pathway">
    <text evidence="1">Lipid metabolism; fatty acid biosynthesis.</text>
</comment>
<evidence type="ECO:0000256" key="3">
    <source>
        <dbReference type="ARBA" id="ARBA00023002"/>
    </source>
</evidence>
<accession>A0AA35VW64</accession>
<proteinExistence type="inferred from homology"/>
<evidence type="ECO:0000313" key="5">
    <source>
        <dbReference type="Proteomes" id="UP001174909"/>
    </source>
</evidence>
<dbReference type="PROSITE" id="PS00061">
    <property type="entry name" value="ADH_SHORT"/>
    <property type="match status" value="1"/>
</dbReference>
<dbReference type="GO" id="GO:0030497">
    <property type="term" value="P:fatty acid elongation"/>
    <property type="evidence" value="ECO:0007669"/>
    <property type="project" value="TreeGrafter"/>
</dbReference>
<dbReference type="GO" id="GO:0016616">
    <property type="term" value="F:oxidoreductase activity, acting on the CH-OH group of donors, NAD or NADP as acceptor"/>
    <property type="evidence" value="ECO:0007669"/>
    <property type="project" value="TreeGrafter"/>
</dbReference>
<dbReference type="Gene3D" id="3.40.50.720">
    <property type="entry name" value="NAD(P)-binding Rossmann-like Domain"/>
    <property type="match status" value="1"/>
</dbReference>
<dbReference type="Proteomes" id="UP001174909">
    <property type="component" value="Unassembled WGS sequence"/>
</dbReference>
<dbReference type="EMBL" id="CASHTH010000237">
    <property type="protein sequence ID" value="CAI7995029.1"/>
    <property type="molecule type" value="Genomic_DNA"/>
</dbReference>
<dbReference type="PRINTS" id="PR00080">
    <property type="entry name" value="SDRFAMILY"/>
</dbReference>
<dbReference type="PANTHER" id="PTHR42760:SF129">
    <property type="entry name" value="OXIDOREDUCTASE"/>
    <property type="match status" value="1"/>
</dbReference>
<comment type="similarity">
    <text evidence="2">Belongs to the short-chain dehydrogenases/reductases (SDR) family.</text>
</comment>
<dbReference type="PRINTS" id="PR00081">
    <property type="entry name" value="GDHRDH"/>
</dbReference>
<evidence type="ECO:0000313" key="4">
    <source>
        <dbReference type="EMBL" id="CAI7995029.1"/>
    </source>
</evidence>
<name>A0AA35VW64_GEOBA</name>